<dbReference type="InterPro" id="IPR052517">
    <property type="entry name" value="GlcG_carb_metab_protein"/>
</dbReference>
<organism evidence="1">
    <name type="scientific">freshwater metagenome</name>
    <dbReference type="NCBI Taxonomy" id="449393"/>
    <lineage>
        <taxon>unclassified sequences</taxon>
        <taxon>metagenomes</taxon>
        <taxon>ecological metagenomes</taxon>
    </lineage>
</organism>
<accession>A0A6J7CYW9</accession>
<dbReference type="Pfam" id="PF03928">
    <property type="entry name" value="HbpS-like"/>
    <property type="match status" value="1"/>
</dbReference>
<name>A0A6J7CYW9_9ZZZZ</name>
<dbReference type="PANTHER" id="PTHR34309:SF1">
    <property type="entry name" value="PROTEIN GLCG"/>
    <property type="match status" value="1"/>
</dbReference>
<proteinExistence type="predicted"/>
<dbReference type="InterPro" id="IPR005624">
    <property type="entry name" value="PduO/GlcC-like"/>
</dbReference>
<protein>
    <submittedName>
        <fullName evidence="1">Unannotated protein</fullName>
    </submittedName>
</protein>
<gene>
    <name evidence="1" type="ORF">UFOPK3364_00263</name>
</gene>
<dbReference type="EMBL" id="CAFBLO010000014">
    <property type="protein sequence ID" value="CAB4861349.1"/>
    <property type="molecule type" value="Genomic_DNA"/>
</dbReference>
<evidence type="ECO:0000313" key="1">
    <source>
        <dbReference type="EMBL" id="CAB4861349.1"/>
    </source>
</evidence>
<dbReference type="AlphaFoldDB" id="A0A6J7CYW9"/>
<dbReference type="PANTHER" id="PTHR34309">
    <property type="entry name" value="SLR1406 PROTEIN"/>
    <property type="match status" value="1"/>
</dbReference>
<reference evidence="1" key="1">
    <citation type="submission" date="2020-05" db="EMBL/GenBank/DDBJ databases">
        <authorList>
            <person name="Chiriac C."/>
            <person name="Salcher M."/>
            <person name="Ghai R."/>
            <person name="Kavagutti S V."/>
        </authorList>
    </citation>
    <scope>NUCLEOTIDE SEQUENCE</scope>
</reference>
<dbReference type="Gene3D" id="3.30.450.150">
    <property type="entry name" value="Haem-degrading domain"/>
    <property type="match status" value="1"/>
</dbReference>
<dbReference type="SUPFAM" id="SSF143744">
    <property type="entry name" value="GlcG-like"/>
    <property type="match status" value="1"/>
</dbReference>
<sequence>MSITVPADSINNESAVAALALFRTECASRRLALSFAIADAGGNIVLSYRTDGAQLGSYQLAQDKAYTAVAFQNPTSAWAASSTPGHPDWGIALTLGGKVTVFAGGVPLFVNGKLVGAIGVSGTKSAIDEEIATSIASGIGCEVHP</sequence>
<dbReference type="InterPro" id="IPR038084">
    <property type="entry name" value="PduO/GlcC-like_sf"/>
</dbReference>